<evidence type="ECO:0000313" key="1">
    <source>
        <dbReference type="EMBL" id="CUS41248.1"/>
    </source>
</evidence>
<accession>A0A160TCD1</accession>
<reference evidence="1" key="1">
    <citation type="submission" date="2015-10" db="EMBL/GenBank/DDBJ databases">
        <authorList>
            <person name="Gilbert D.G."/>
        </authorList>
    </citation>
    <scope>NUCLEOTIDE SEQUENCE</scope>
</reference>
<name>A0A160TCD1_9ZZZZ</name>
<organism evidence="1">
    <name type="scientific">hydrothermal vent metagenome</name>
    <dbReference type="NCBI Taxonomy" id="652676"/>
    <lineage>
        <taxon>unclassified sequences</taxon>
        <taxon>metagenomes</taxon>
        <taxon>ecological metagenomes</taxon>
    </lineage>
</organism>
<proteinExistence type="predicted"/>
<sequence length="225" mass="23534">MAVNNQITDAVTQANVKVLAEAPAMAMSNLYQATAQALSNAAHNAVNAQQQLAVLMQAATTQGVMQIYSIDTAATPPIGNEKTKLGAKPSVATEDAAEALTASINASFDKSAKTNLAEMAEQVDQSNVALNGHKEESNVAINEEIEAAIKFVLESVLGSADEYGHGLVTVMTAFTDALAALGKNQLNESMAVVKMAATCMTLKAMIAAPDKQEAYGEILQRIHAL</sequence>
<protein>
    <submittedName>
        <fullName evidence="1">RebB protein</fullName>
    </submittedName>
</protein>
<dbReference type="InterPro" id="IPR021070">
    <property type="entry name" value="Killing_trait_RebB"/>
</dbReference>
<dbReference type="AlphaFoldDB" id="A0A160TCD1"/>
<gene>
    <name evidence="1" type="ORF">MGWOODY_Tha1474</name>
</gene>
<dbReference type="EMBL" id="CZQC01000037">
    <property type="protein sequence ID" value="CUS41248.1"/>
    <property type="molecule type" value="Genomic_DNA"/>
</dbReference>
<dbReference type="Pfam" id="PF11747">
    <property type="entry name" value="RebB"/>
    <property type="match status" value="1"/>
</dbReference>